<proteinExistence type="predicted"/>
<dbReference type="Pfam" id="PF13177">
    <property type="entry name" value="DNA_pol3_delta2"/>
    <property type="match status" value="1"/>
</dbReference>
<name>A0A1G2E3Q4_9BACT</name>
<comment type="caution">
    <text evidence="1">The sequence shown here is derived from an EMBL/GenBank/DDBJ whole genome shotgun (WGS) entry which is preliminary data.</text>
</comment>
<accession>A0A1G2E3Q4</accession>
<dbReference type="Gene3D" id="3.40.50.300">
    <property type="entry name" value="P-loop containing nucleotide triphosphate hydrolases"/>
    <property type="match status" value="1"/>
</dbReference>
<gene>
    <name evidence="1" type="ORF">A2494_04105</name>
</gene>
<reference evidence="1 2" key="1">
    <citation type="journal article" date="2016" name="Nat. Commun.">
        <title>Thousands of microbial genomes shed light on interconnected biogeochemical processes in an aquifer system.</title>
        <authorList>
            <person name="Anantharaman K."/>
            <person name="Brown C.T."/>
            <person name="Hug L.A."/>
            <person name="Sharon I."/>
            <person name="Castelle C.J."/>
            <person name="Probst A.J."/>
            <person name="Thomas B.C."/>
            <person name="Singh A."/>
            <person name="Wilkins M.J."/>
            <person name="Karaoz U."/>
            <person name="Brodie E.L."/>
            <person name="Williams K.H."/>
            <person name="Hubbard S.S."/>
            <person name="Banfield J.F."/>
        </authorList>
    </citation>
    <scope>NUCLEOTIDE SEQUENCE [LARGE SCALE GENOMIC DNA]</scope>
</reference>
<protein>
    <recommendedName>
        <fullName evidence="3">DNA polymerase III subunit gamma/tau</fullName>
    </recommendedName>
</protein>
<organism evidence="1 2">
    <name type="scientific">Candidatus Lloydbacteria bacterium RIFOXYC12_FULL_46_25</name>
    <dbReference type="NCBI Taxonomy" id="1798670"/>
    <lineage>
        <taxon>Bacteria</taxon>
        <taxon>Candidatus Lloydiibacteriota</taxon>
    </lineage>
</organism>
<dbReference type="Proteomes" id="UP000178106">
    <property type="component" value="Unassembled WGS sequence"/>
</dbReference>
<dbReference type="EMBL" id="MHLU01000013">
    <property type="protein sequence ID" value="OGZ20494.1"/>
    <property type="molecule type" value="Genomic_DNA"/>
</dbReference>
<dbReference type="InterPro" id="IPR027417">
    <property type="entry name" value="P-loop_NTPase"/>
</dbReference>
<sequence length="235" mass="26460">MKPKLDITAENLHHAYLIESAADEGVSLVIEMLSGIGIESRGNPDFHHYTYDTLLIADALALRTEQSFHGSEGARKIFVITFNTILSEAQNALLKTLEEPTAGTHFFFITKTPEALLPTVRSRMQMIRMKRKEESDVTSEDVSVRAFVEGDLAERMEIITPLTKAKADEKPQAKEDARLFLESLERVLYQKLQKDQGVAHALEYVLEARRALSERSPSLKVLLEHIALLCPRMGK</sequence>
<evidence type="ECO:0000313" key="1">
    <source>
        <dbReference type="EMBL" id="OGZ20494.1"/>
    </source>
</evidence>
<dbReference type="SUPFAM" id="SSF52540">
    <property type="entry name" value="P-loop containing nucleoside triphosphate hydrolases"/>
    <property type="match status" value="1"/>
</dbReference>
<dbReference type="AlphaFoldDB" id="A0A1G2E3Q4"/>
<evidence type="ECO:0000313" key="2">
    <source>
        <dbReference type="Proteomes" id="UP000178106"/>
    </source>
</evidence>
<evidence type="ECO:0008006" key="3">
    <source>
        <dbReference type="Google" id="ProtNLM"/>
    </source>
</evidence>